<comment type="caution">
    <text evidence="3">The sequence shown here is derived from an EMBL/GenBank/DDBJ whole genome shotgun (WGS) entry which is preliminary data.</text>
</comment>
<dbReference type="EMBL" id="AWSO01001184">
    <property type="protein sequence ID" value="ESK84954.1"/>
    <property type="molecule type" value="Genomic_DNA"/>
</dbReference>
<gene>
    <name evidence="3" type="ORF">Moror_9236</name>
</gene>
<feature type="transmembrane region" description="Helical" evidence="2">
    <location>
        <begin position="72"/>
        <end position="95"/>
    </location>
</feature>
<feature type="compositionally biased region" description="Polar residues" evidence="1">
    <location>
        <begin position="322"/>
        <end position="336"/>
    </location>
</feature>
<keyword evidence="2" id="KW-0812">Transmembrane</keyword>
<keyword evidence="2" id="KW-1133">Transmembrane helix</keyword>
<protein>
    <submittedName>
        <fullName evidence="3">Uncharacterized protein</fullName>
    </submittedName>
</protein>
<dbReference type="Proteomes" id="UP000017559">
    <property type="component" value="Unassembled WGS sequence"/>
</dbReference>
<feature type="transmembrane region" description="Helical" evidence="2">
    <location>
        <begin position="204"/>
        <end position="228"/>
    </location>
</feature>
<feature type="transmembrane region" description="Helical" evidence="2">
    <location>
        <begin position="248"/>
        <end position="269"/>
    </location>
</feature>
<feature type="transmembrane region" description="Helical" evidence="2">
    <location>
        <begin position="159"/>
        <end position="184"/>
    </location>
</feature>
<evidence type="ECO:0000256" key="2">
    <source>
        <dbReference type="SAM" id="Phobius"/>
    </source>
</evidence>
<evidence type="ECO:0000313" key="3">
    <source>
        <dbReference type="EMBL" id="ESK84954.1"/>
    </source>
</evidence>
<name>V2XZY2_MONRO</name>
<feature type="transmembrane region" description="Helical" evidence="2">
    <location>
        <begin position="289"/>
        <end position="306"/>
    </location>
</feature>
<dbReference type="AlphaFoldDB" id="V2XZY2"/>
<keyword evidence="2" id="KW-0472">Membrane</keyword>
<evidence type="ECO:0000313" key="4">
    <source>
        <dbReference type="Proteomes" id="UP000017559"/>
    </source>
</evidence>
<accession>V2XZY2</accession>
<keyword evidence="4" id="KW-1185">Reference proteome</keyword>
<dbReference type="HOGENOM" id="CLU_044614_2_0_1"/>
<dbReference type="KEGG" id="mrr:Moror_9236"/>
<evidence type="ECO:0000256" key="1">
    <source>
        <dbReference type="SAM" id="MobiDB-lite"/>
    </source>
</evidence>
<organism evidence="3 4">
    <name type="scientific">Moniliophthora roreri (strain MCA 2997)</name>
    <name type="common">Cocoa frosty pod rot fungus</name>
    <name type="synonym">Crinipellis roreri</name>
    <dbReference type="NCBI Taxonomy" id="1381753"/>
    <lineage>
        <taxon>Eukaryota</taxon>
        <taxon>Fungi</taxon>
        <taxon>Dikarya</taxon>
        <taxon>Basidiomycota</taxon>
        <taxon>Agaricomycotina</taxon>
        <taxon>Agaricomycetes</taxon>
        <taxon>Agaricomycetidae</taxon>
        <taxon>Agaricales</taxon>
        <taxon>Marasmiineae</taxon>
        <taxon>Marasmiaceae</taxon>
        <taxon>Moniliophthora</taxon>
    </lineage>
</organism>
<reference evidence="3 4" key="1">
    <citation type="journal article" date="2014" name="BMC Genomics">
        <title>Genome and secretome analysis of the hemibiotrophic fungal pathogen, Moniliophthora roreri, which causes frosty pod rot disease of cacao: mechanisms of the biotrophic and necrotrophic phases.</title>
        <authorList>
            <person name="Meinhardt L.W."/>
            <person name="Costa G.G.L."/>
            <person name="Thomazella D.P.T."/>
            <person name="Teixeira P.J.P.L."/>
            <person name="Carazzolle M.F."/>
            <person name="Schuster S.C."/>
            <person name="Carlson J.E."/>
            <person name="Guiltinan M.J."/>
            <person name="Mieczkowski P."/>
            <person name="Farmer A."/>
            <person name="Ramaraj T."/>
            <person name="Crozier J."/>
            <person name="Davis R.E."/>
            <person name="Shao J."/>
            <person name="Melnick R.L."/>
            <person name="Pereira G.A.G."/>
            <person name="Bailey B.A."/>
        </authorList>
    </citation>
    <scope>NUCLEOTIDE SEQUENCE [LARGE SCALE GENOMIC DNA]</scope>
    <source>
        <strain evidence="3 4">MCA 2997</strain>
    </source>
</reference>
<sequence length="368" mass="40845">MRLDGDTLYRAYAMSSVEKIAESYITTESVVVTTNSTLSAMFLVYGFYILLFGMSIKILCKRHHEHPQRMLYLGWTVTLFVLASVTNAFQGWMMIQQQIIYFEAVRTRDYSKLVEYLFGETLKTVPNTFMNIGANVINLVADTMLIHRCWIIWDSRKRIVLPLMLLSLGTNMLGIVSYIMWGIGEDDTTVDSNVALLLRANTLNLGYSIANVIVNGIITLMTAGRIWWITRQARILMGQTINDKYKRIVAIILESGVLYPIAIIVQIIIGYTVDPEASGAVPVDLGPVVWQVAGIAPTLIIVRAGMGKTADSVHQQVSTARFASARPQNDQESQLRTVDFGEGDSETSDRGSGLVSSQGPAQSVEKMA</sequence>
<feature type="region of interest" description="Disordered" evidence="1">
    <location>
        <begin position="322"/>
        <end position="368"/>
    </location>
</feature>
<dbReference type="OrthoDB" id="3226582at2759"/>
<feature type="transmembrane region" description="Helical" evidence="2">
    <location>
        <begin position="38"/>
        <end position="60"/>
    </location>
</feature>
<proteinExistence type="predicted"/>
<feature type="transmembrane region" description="Helical" evidence="2">
    <location>
        <begin position="128"/>
        <end position="147"/>
    </location>
</feature>